<gene>
    <name evidence="4" type="ORF">EKN56_11325</name>
</gene>
<dbReference type="Pfam" id="PF03797">
    <property type="entry name" value="Autotransporter"/>
    <property type="match status" value="1"/>
</dbReference>
<keyword evidence="5" id="KW-1185">Reference proteome</keyword>
<evidence type="ECO:0000313" key="5">
    <source>
        <dbReference type="Proteomes" id="UP000293154"/>
    </source>
</evidence>
<dbReference type="PANTHER" id="PTHR35037:SF3">
    <property type="entry name" value="C-TERMINAL REGION OF AIDA-LIKE PROTEIN"/>
    <property type="match status" value="1"/>
</dbReference>
<dbReference type="InterPro" id="IPR043990">
    <property type="entry name" value="AC_1"/>
</dbReference>
<feature type="region of interest" description="Disordered" evidence="2">
    <location>
        <begin position="1020"/>
        <end position="1039"/>
    </location>
</feature>
<dbReference type="InterPro" id="IPR005546">
    <property type="entry name" value="Autotransporte_beta"/>
</dbReference>
<protein>
    <submittedName>
        <fullName evidence="4">Autotransporter outer membrane beta-barrel domain-containing protein</fullName>
    </submittedName>
</protein>
<evidence type="ECO:0000259" key="3">
    <source>
        <dbReference type="PROSITE" id="PS51208"/>
    </source>
</evidence>
<dbReference type="InterPro" id="IPR051551">
    <property type="entry name" value="Autotransporter_adhesion"/>
</dbReference>
<dbReference type="InterPro" id="IPR006315">
    <property type="entry name" value="OM_autotransptr_brl_dom"/>
</dbReference>
<dbReference type="PROSITE" id="PS51208">
    <property type="entry name" value="AUTOTRANSPORTER"/>
    <property type="match status" value="1"/>
</dbReference>
<dbReference type="OrthoDB" id="6053567at2"/>
<dbReference type="SUPFAM" id="SSF103515">
    <property type="entry name" value="Autotransporter"/>
    <property type="match status" value="1"/>
</dbReference>
<dbReference type="PANTHER" id="PTHR35037">
    <property type="entry name" value="C-TERMINAL REGION OF AIDA-LIKE PROTEIN"/>
    <property type="match status" value="1"/>
</dbReference>
<evidence type="ECO:0000256" key="1">
    <source>
        <dbReference type="ARBA" id="ARBA00023026"/>
    </source>
</evidence>
<dbReference type="EMBL" id="CP034752">
    <property type="protein sequence ID" value="QBH96933.1"/>
    <property type="molecule type" value="Genomic_DNA"/>
</dbReference>
<keyword evidence="1" id="KW-0843">Virulence</keyword>
<dbReference type="SMART" id="SM00710">
    <property type="entry name" value="PbH1"/>
    <property type="match status" value="9"/>
</dbReference>
<dbReference type="GO" id="GO:0019867">
    <property type="term" value="C:outer membrane"/>
    <property type="evidence" value="ECO:0007669"/>
    <property type="project" value="InterPro"/>
</dbReference>
<dbReference type="SUPFAM" id="SSF51126">
    <property type="entry name" value="Pectin lyase-like"/>
    <property type="match status" value="1"/>
</dbReference>
<dbReference type="Pfam" id="PF13018">
    <property type="entry name" value="ESPR"/>
    <property type="match status" value="1"/>
</dbReference>
<evidence type="ECO:0000313" key="4">
    <source>
        <dbReference type="EMBL" id="QBH96933.1"/>
    </source>
</evidence>
<dbReference type="InterPro" id="IPR011050">
    <property type="entry name" value="Pectin_lyase_fold/virulence"/>
</dbReference>
<dbReference type="Gene3D" id="2.40.128.130">
    <property type="entry name" value="Autotransporter beta-domain"/>
    <property type="match status" value="1"/>
</dbReference>
<dbReference type="Gene3D" id="2.160.20.20">
    <property type="match status" value="2"/>
</dbReference>
<proteinExistence type="predicted"/>
<accession>A0A411WL26</accession>
<dbReference type="Pfam" id="PF13229">
    <property type="entry name" value="Beta_helix"/>
    <property type="match status" value="1"/>
</dbReference>
<name>A0A411WL26_9GAMM</name>
<dbReference type="RefSeq" id="WP_130591875.1">
    <property type="nucleotide sequence ID" value="NZ_CP034752.1"/>
</dbReference>
<dbReference type="InterPro" id="IPR039448">
    <property type="entry name" value="Beta_helix"/>
</dbReference>
<organism evidence="4 5">
    <name type="scientific">Limnobaculum zhutongyuii</name>
    <dbReference type="NCBI Taxonomy" id="2498113"/>
    <lineage>
        <taxon>Bacteria</taxon>
        <taxon>Pseudomonadati</taxon>
        <taxon>Pseudomonadota</taxon>
        <taxon>Gammaproteobacteria</taxon>
        <taxon>Enterobacterales</taxon>
        <taxon>Budviciaceae</taxon>
        <taxon>Limnobaculum</taxon>
    </lineage>
</organism>
<dbReference type="CDD" id="cd00253">
    <property type="entry name" value="PL_Passenger_AT"/>
    <property type="match status" value="1"/>
</dbReference>
<dbReference type="Pfam" id="PF18883">
    <property type="entry name" value="AC_1"/>
    <property type="match status" value="1"/>
</dbReference>
<dbReference type="Proteomes" id="UP000293154">
    <property type="component" value="Chromosome"/>
</dbReference>
<dbReference type="InterPro" id="IPR006626">
    <property type="entry name" value="PbH1"/>
</dbReference>
<dbReference type="InterPro" id="IPR012332">
    <property type="entry name" value="Autotransporter_pectin_lyase_C"/>
</dbReference>
<feature type="domain" description="Autotransporter" evidence="3">
    <location>
        <begin position="960"/>
        <end position="1230"/>
    </location>
</feature>
<dbReference type="SMART" id="SM00869">
    <property type="entry name" value="Autotransporter"/>
    <property type="match status" value="1"/>
</dbReference>
<dbReference type="InterPro" id="IPR036709">
    <property type="entry name" value="Autotransporte_beta_dom_sf"/>
</dbReference>
<evidence type="ECO:0000256" key="2">
    <source>
        <dbReference type="SAM" id="MobiDB-lite"/>
    </source>
</evidence>
<reference evidence="4 5" key="1">
    <citation type="submission" date="2019-03" db="EMBL/GenBank/DDBJ databases">
        <title>Pragia sp. nov. isolated from the gut tract of Carduelis flavirostris.</title>
        <authorList>
            <person name="Ge Y."/>
        </authorList>
    </citation>
    <scope>NUCLEOTIDE SEQUENCE [LARGE SCALE GENOMIC DNA]</scope>
    <source>
        <strain evidence="4 5">CF-458</strain>
    </source>
</reference>
<dbReference type="AlphaFoldDB" id="A0A411WL26"/>
<dbReference type="KEGG" id="prag:EKN56_11325"/>
<dbReference type="NCBIfam" id="TIGR01414">
    <property type="entry name" value="autotrans_barl"/>
    <property type="match status" value="1"/>
</dbReference>
<sequence>MNKVYQIIWNNALGQWVIASELSRGKKKSSRAISRNHVAAVVFGGLSSLLSLDANSTDYNTQISVSNGQTLTLQPGDTLTPSLITDAQGAVSASGPGTLLNVDGTIMTVLTGPSRAGYYQVAMLLDNGATANVSQTSIALTSSDNGADIARILNGSKASFSDSNLTSSGGGIWVINSELNMNNSNIESTDSAISGSNNATVSLTDVQINLNGTGLVSTQAISMMNANSLTMTNVKITDARDYSSAIYTNANTNQIDKSNIIMNGNGTDGIVFANGLNLFLTDTNITSNGNTSIGLLSAGGESEVNGGTITALGAQSVGISLQNPSFNPYDTDSNTSVILKATGIRVEMYGDISCGISTERGTRAELNDSDIITHGKANPAYGDSAGVFVSANTIADVTYMTINNSRISTSGEGSVGLLTAYGASTVLNGGSVTTSGTKAAAIRAYASGADGKLVVNDTLIETKGDEGSVGVSVNGVAQAQLNNAVIKTAGQNSFGLSANSLYFDHAYGYDKYAEALGASIEANNVQIQTTGVSGHGVSVSDGNSIVLKDSLVHTQGANAYGLQAHSDVGSLQSDSNSAQITANNITILTEGNNASGVVGVAQGANVNAVLVELNGGTIETKGASAYGLSAEGDADSRVNINGSHLQILTAGAGASGLSVKDGSIDLKNSTVKAAQGNGINVLMNSEVNLTDSEVTGGNGTAINVDGASAFAFNANNSVLSGDVLVASDSSTDMTLSNNSTMTGAAHGVTNHNLTDSHWNMTGSSDVGLLNINQSTISFTPPVSGNFKTLSVNTLNGNNGTFVLNTVLNEGGANTQSDKVHVTGDASGNHNLLVNNAGGLGALTVGDGIQVVQIDGNESGAFKLGNTVSAGAYQYNLYQGGTTGANDWYLRSYLEPTPPPAPAQEPDAGAVPVPTPASVPTPTNTISYRPEVPGYVAAPYLNEQYGFDTIGTMHERIGDNVVRNTGGTWGRIGGQHIENESGSFSYDTDTWFAQLGADLYQATNEAQTEITSGIMLTLGQQNTDANDSSRSLNPTLSTQTGTVDTHGYGLGAYYTRMAQDGGYLDLVTQGTYYRNDYSSDHNAKQDGYGLAFSAETGKPFDTGNSWSIEPQAQVMYQYLSMNSFNDDVSHVDGTSHNSVRARGGLRITKQMETMKPYVLMDVIHTITDSPDVRVANTTMTSDFDKTWWQIGSGISAKISDNTSLYGDVKYQKSFSSNVDGYSGHLGIKVNF</sequence>
<dbReference type="InterPro" id="IPR024973">
    <property type="entry name" value="ESPR"/>
</dbReference>